<keyword evidence="3" id="KW-0539">Nucleus</keyword>
<proteinExistence type="inferred from homology"/>
<dbReference type="PANTHER" id="PTHR12446">
    <property type="entry name" value="TESMIN/TSO1-RELATED"/>
    <property type="match status" value="1"/>
</dbReference>
<accession>A0AAQ3KYC7</accession>
<comment type="similarity">
    <text evidence="2">Belongs to the lin-54 family.</text>
</comment>
<dbReference type="GO" id="GO:0005634">
    <property type="term" value="C:nucleus"/>
    <property type="evidence" value="ECO:0007669"/>
    <property type="project" value="UniProtKB-SubCell"/>
</dbReference>
<dbReference type="AlphaFoldDB" id="A0AAQ3KYC7"/>
<comment type="subcellular location">
    <subcellularLocation>
        <location evidence="1">Nucleus</location>
    </subcellularLocation>
</comment>
<feature type="region of interest" description="Disordered" evidence="4">
    <location>
        <begin position="45"/>
        <end position="97"/>
    </location>
</feature>
<feature type="compositionally biased region" description="Polar residues" evidence="4">
    <location>
        <begin position="397"/>
        <end position="407"/>
    </location>
</feature>
<evidence type="ECO:0000256" key="1">
    <source>
        <dbReference type="ARBA" id="ARBA00004123"/>
    </source>
</evidence>
<sequence length="557" mass="60432">MEQSVQPAASGSSDFPQRKLVRHLDFTATAYGGASPSATVLVALDRPQQQQLHRSAQASLSMSQPSIPSISVVANQESPKPRSRPSYDAKDATPTRKKNCNCKHSKCLKLYCECFASGVYCDGCNCANCCNNVENEATRHEAVEATLERNPNAFRPKIGSSPHASRDSRDEAGELPLVGKHNKGCHCKKSGCLKKYCECFQANILCSDNCKCMDCKNFEGSEERKSLFRGDHGSTIYMQQAANAALNGAISASVFMSPSASRKRKSQDPILGASVKDQPTKRPAHLSQPKTSAPAPFSSSIPVASSVNTVPAASTKVTYRSLLADTVQPEHVRDLCKLLVVVSGEVAKTFTDRKVQDKLAEKDGQLESSALPSDHDSDKRHRDPDVQKASADVCSSGIPTAKSTTEESGSDCGDGQKEGRPISPGTLALMCDEQDTIFMTSQATATAPRSSNQSMTEVYEEQERCVLMEFRDYLLKLVTYGQMKEEKYSTMSGKHETPCHMESDPNGVARTAVPVPAALEISQTLKVDPAYSNKYPLGEQQTIGNGDIKFNMEKADM</sequence>
<evidence type="ECO:0000256" key="2">
    <source>
        <dbReference type="ARBA" id="ARBA00007267"/>
    </source>
</evidence>
<evidence type="ECO:0000259" key="5">
    <source>
        <dbReference type="PROSITE" id="PS51634"/>
    </source>
</evidence>
<dbReference type="GO" id="GO:0006355">
    <property type="term" value="P:regulation of DNA-templated transcription"/>
    <property type="evidence" value="ECO:0007669"/>
    <property type="project" value="TreeGrafter"/>
</dbReference>
<keyword evidence="7" id="KW-1185">Reference proteome</keyword>
<feature type="compositionally biased region" description="Basic and acidic residues" evidence="4">
    <location>
        <begin position="373"/>
        <end position="386"/>
    </location>
</feature>
<feature type="region of interest" description="Disordered" evidence="4">
    <location>
        <begin position="361"/>
        <end position="421"/>
    </location>
</feature>
<dbReference type="Proteomes" id="UP001327560">
    <property type="component" value="Chromosome 7"/>
</dbReference>
<organism evidence="6 7">
    <name type="scientific">Canna indica</name>
    <name type="common">Indian-shot</name>
    <dbReference type="NCBI Taxonomy" id="4628"/>
    <lineage>
        <taxon>Eukaryota</taxon>
        <taxon>Viridiplantae</taxon>
        <taxon>Streptophyta</taxon>
        <taxon>Embryophyta</taxon>
        <taxon>Tracheophyta</taxon>
        <taxon>Spermatophyta</taxon>
        <taxon>Magnoliopsida</taxon>
        <taxon>Liliopsida</taxon>
        <taxon>Zingiberales</taxon>
        <taxon>Cannaceae</taxon>
        <taxon>Canna</taxon>
    </lineage>
</organism>
<feature type="compositionally biased region" description="Basic and acidic residues" evidence="4">
    <location>
        <begin position="85"/>
        <end position="94"/>
    </location>
</feature>
<dbReference type="Pfam" id="PF03638">
    <property type="entry name" value="TCR"/>
    <property type="match status" value="2"/>
</dbReference>
<dbReference type="InterPro" id="IPR005172">
    <property type="entry name" value="CRC"/>
</dbReference>
<dbReference type="InterPro" id="IPR033467">
    <property type="entry name" value="Tesmin/TSO1-like_CXC"/>
</dbReference>
<evidence type="ECO:0000313" key="6">
    <source>
        <dbReference type="EMBL" id="WOL14561.1"/>
    </source>
</evidence>
<evidence type="ECO:0000313" key="7">
    <source>
        <dbReference type="Proteomes" id="UP001327560"/>
    </source>
</evidence>
<dbReference type="EMBL" id="CP136896">
    <property type="protein sequence ID" value="WOL14561.1"/>
    <property type="molecule type" value="Genomic_DNA"/>
</dbReference>
<dbReference type="PANTHER" id="PTHR12446:SF34">
    <property type="entry name" value="PROTEIN LIN-54 HOMOLOG"/>
    <property type="match status" value="1"/>
</dbReference>
<gene>
    <name evidence="6" type="ORF">Cni_G23341</name>
</gene>
<feature type="region of interest" description="Disordered" evidence="4">
    <location>
        <begin position="260"/>
        <end position="298"/>
    </location>
</feature>
<reference evidence="6 7" key="1">
    <citation type="submission" date="2023-10" db="EMBL/GenBank/DDBJ databases">
        <title>Chromosome-scale genome assembly provides insights into flower coloration mechanisms of Canna indica.</title>
        <authorList>
            <person name="Li C."/>
        </authorList>
    </citation>
    <scope>NUCLEOTIDE SEQUENCE [LARGE SCALE GENOMIC DNA]</scope>
    <source>
        <tissue evidence="6">Flower</tissue>
    </source>
</reference>
<feature type="domain" description="CRC" evidence="5">
    <location>
        <begin position="96"/>
        <end position="220"/>
    </location>
</feature>
<dbReference type="PROSITE" id="PS51634">
    <property type="entry name" value="CRC"/>
    <property type="match status" value="1"/>
</dbReference>
<dbReference type="SMART" id="SM01114">
    <property type="entry name" value="CXC"/>
    <property type="match status" value="2"/>
</dbReference>
<dbReference type="InterPro" id="IPR028307">
    <property type="entry name" value="Lin-54_fam"/>
</dbReference>
<name>A0AAQ3KYC7_9LILI</name>
<evidence type="ECO:0000256" key="4">
    <source>
        <dbReference type="SAM" id="MobiDB-lite"/>
    </source>
</evidence>
<evidence type="ECO:0000256" key="3">
    <source>
        <dbReference type="ARBA" id="ARBA00023242"/>
    </source>
</evidence>
<feature type="compositionally biased region" description="Polar residues" evidence="4">
    <location>
        <begin position="47"/>
        <end position="78"/>
    </location>
</feature>
<protein>
    <recommendedName>
        <fullName evidence="5">CRC domain-containing protein</fullName>
    </recommendedName>
</protein>